<dbReference type="EMBL" id="DVJJ01000020">
    <property type="protein sequence ID" value="HIS63928.1"/>
    <property type="molecule type" value="Genomic_DNA"/>
</dbReference>
<sequence>MRTLKYVILGLLMRHPMSGYDITKEFQNGLTEFWDAKHSQIYPELRRLYDEGLITYEVQISGEALEKKVYSITEQGRQEFHAWVEEDVDTIPFQRDVFRLKLYFSDNLEPAAALHIIDAQRCLHRQKLEHLEDKVQRCFGTPPKRGTPTFGDYVVITGAIMRERAYLEWLDACTALYQSEP</sequence>
<name>A0A9D1F7S9_9FIRM</name>
<dbReference type="InterPro" id="IPR036390">
    <property type="entry name" value="WH_DNA-bd_sf"/>
</dbReference>
<dbReference type="SUPFAM" id="SSF46785">
    <property type="entry name" value="Winged helix' DNA-binding domain"/>
    <property type="match status" value="1"/>
</dbReference>
<dbReference type="InterPro" id="IPR036388">
    <property type="entry name" value="WH-like_DNA-bd_sf"/>
</dbReference>
<reference evidence="3" key="2">
    <citation type="journal article" date="2021" name="PeerJ">
        <title>Extensive microbial diversity within the chicken gut microbiome revealed by metagenomics and culture.</title>
        <authorList>
            <person name="Gilroy R."/>
            <person name="Ravi A."/>
            <person name="Getino M."/>
            <person name="Pursley I."/>
            <person name="Horton D.L."/>
            <person name="Alikhan N.F."/>
            <person name="Baker D."/>
            <person name="Gharbi K."/>
            <person name="Hall N."/>
            <person name="Watson M."/>
            <person name="Adriaenssens E.M."/>
            <person name="Foster-Nyarko E."/>
            <person name="Jarju S."/>
            <person name="Secka A."/>
            <person name="Antonio M."/>
            <person name="Oren A."/>
            <person name="Chaudhuri R.R."/>
            <person name="La Ragione R."/>
            <person name="Hildebrand F."/>
            <person name="Pallen M.J."/>
        </authorList>
    </citation>
    <scope>NUCLEOTIDE SEQUENCE</scope>
    <source>
        <strain evidence="3">ChiBcec16-1751</strain>
    </source>
</reference>
<evidence type="ECO:0000313" key="4">
    <source>
        <dbReference type="Proteomes" id="UP000886741"/>
    </source>
</evidence>
<dbReference type="PANTHER" id="PTHR43252:SF6">
    <property type="entry name" value="NEGATIVE TRANSCRIPTION REGULATOR PADR"/>
    <property type="match status" value="1"/>
</dbReference>
<dbReference type="InterPro" id="IPR018309">
    <property type="entry name" value="Tscrpt_reg_PadR_C"/>
</dbReference>
<accession>A0A9D1F7S9</accession>
<dbReference type="Proteomes" id="UP000886741">
    <property type="component" value="Unassembled WGS sequence"/>
</dbReference>
<feature type="domain" description="Transcription regulator PadR C-terminal" evidence="2">
    <location>
        <begin position="95"/>
        <end position="176"/>
    </location>
</feature>
<dbReference type="PANTHER" id="PTHR43252">
    <property type="entry name" value="TRANSCRIPTIONAL REGULATOR YQJI"/>
    <property type="match status" value="1"/>
</dbReference>
<dbReference type="AlphaFoldDB" id="A0A9D1F7S9"/>
<proteinExistence type="predicted"/>
<evidence type="ECO:0000313" key="3">
    <source>
        <dbReference type="EMBL" id="HIS63928.1"/>
    </source>
</evidence>
<dbReference type="Pfam" id="PF03551">
    <property type="entry name" value="PadR"/>
    <property type="match status" value="1"/>
</dbReference>
<feature type="domain" description="Transcription regulator PadR N-terminal" evidence="1">
    <location>
        <begin position="8"/>
        <end position="81"/>
    </location>
</feature>
<dbReference type="Gene3D" id="1.10.10.10">
    <property type="entry name" value="Winged helix-like DNA-binding domain superfamily/Winged helix DNA-binding domain"/>
    <property type="match status" value="1"/>
</dbReference>
<organism evidence="3 4">
    <name type="scientific">Candidatus Avoscillospira avistercoris</name>
    <dbReference type="NCBI Taxonomy" id="2840707"/>
    <lineage>
        <taxon>Bacteria</taxon>
        <taxon>Bacillati</taxon>
        <taxon>Bacillota</taxon>
        <taxon>Clostridia</taxon>
        <taxon>Eubacteriales</taxon>
        <taxon>Oscillospiraceae</taxon>
        <taxon>Oscillospiraceae incertae sedis</taxon>
        <taxon>Candidatus Avoscillospira</taxon>
    </lineage>
</organism>
<evidence type="ECO:0000259" key="1">
    <source>
        <dbReference type="Pfam" id="PF03551"/>
    </source>
</evidence>
<dbReference type="Gene3D" id="6.10.140.190">
    <property type="match status" value="1"/>
</dbReference>
<dbReference type="InterPro" id="IPR005149">
    <property type="entry name" value="Tscrpt_reg_PadR_N"/>
</dbReference>
<gene>
    <name evidence="3" type="ORF">IAA83_00980</name>
</gene>
<evidence type="ECO:0000259" key="2">
    <source>
        <dbReference type="Pfam" id="PF10400"/>
    </source>
</evidence>
<reference evidence="3" key="1">
    <citation type="submission" date="2020-10" db="EMBL/GenBank/DDBJ databases">
        <authorList>
            <person name="Gilroy R."/>
        </authorList>
    </citation>
    <scope>NUCLEOTIDE SEQUENCE</scope>
    <source>
        <strain evidence="3">ChiBcec16-1751</strain>
    </source>
</reference>
<protein>
    <submittedName>
        <fullName evidence="3">PadR family transcriptional regulator</fullName>
    </submittedName>
</protein>
<dbReference type="Pfam" id="PF10400">
    <property type="entry name" value="Vir_act_alpha_C"/>
    <property type="match status" value="1"/>
</dbReference>
<comment type="caution">
    <text evidence="3">The sequence shown here is derived from an EMBL/GenBank/DDBJ whole genome shotgun (WGS) entry which is preliminary data.</text>
</comment>